<evidence type="ECO:0000313" key="2">
    <source>
        <dbReference type="EMBL" id="WKN38993.1"/>
    </source>
</evidence>
<dbReference type="PRINTS" id="PR00080">
    <property type="entry name" value="SDRFAMILY"/>
</dbReference>
<name>A0AA49JF88_9BACT</name>
<dbReference type="PRINTS" id="PR00081">
    <property type="entry name" value="GDHRDH"/>
</dbReference>
<organism evidence="2">
    <name type="scientific">Roseihalotalea indica</name>
    <dbReference type="NCBI Taxonomy" id="2867963"/>
    <lineage>
        <taxon>Bacteria</taxon>
        <taxon>Pseudomonadati</taxon>
        <taxon>Bacteroidota</taxon>
        <taxon>Cytophagia</taxon>
        <taxon>Cytophagales</taxon>
        <taxon>Catalimonadaceae</taxon>
        <taxon>Roseihalotalea</taxon>
    </lineage>
</organism>
<gene>
    <name evidence="2" type="ORF">K4G66_09795</name>
</gene>
<dbReference type="PANTHER" id="PTHR42879">
    <property type="entry name" value="3-OXOACYL-(ACYL-CARRIER-PROTEIN) REDUCTASE"/>
    <property type="match status" value="1"/>
</dbReference>
<dbReference type="InterPro" id="IPR050259">
    <property type="entry name" value="SDR"/>
</dbReference>
<evidence type="ECO:0000256" key="1">
    <source>
        <dbReference type="ARBA" id="ARBA00006484"/>
    </source>
</evidence>
<dbReference type="Pfam" id="PF13561">
    <property type="entry name" value="adh_short_C2"/>
    <property type="match status" value="1"/>
</dbReference>
<dbReference type="FunFam" id="3.40.50.720:FF:000084">
    <property type="entry name" value="Short-chain dehydrogenase reductase"/>
    <property type="match status" value="1"/>
</dbReference>
<sequence>MRIDLSNRSILVTGSTRGIGRSIAEQLAAAGARVALHYHQSQDTAQHLAENIGHGATAFQADLSKPVEVLQLFHNVMERFTRIDGIVNNAGIAVSAEVEGDDIAFTDKWSRTMMVNLHATGLLCKKAINHFQEIGGGRIVNISSRAAFRGDTSDYMAYAASKGGVVALTRSIARAYGKQGIKAFTVAPGFTKTDMAEDFIKKYGEEYVKNDIALTALTKPEDIAPTVVFLMSGLADHATGATIDINAGSYVH</sequence>
<proteinExistence type="inferred from homology"/>
<dbReference type="InterPro" id="IPR002347">
    <property type="entry name" value="SDR_fam"/>
</dbReference>
<accession>A0AA49JF88</accession>
<reference evidence="2" key="2">
    <citation type="journal article" date="2024" name="Antonie Van Leeuwenhoek">
        <title>Roseihalotalea indica gen. nov., sp. nov., a halophilic Bacteroidetes from mesopelagic Southwest Indian Ocean with higher carbohydrate metabolic potential.</title>
        <authorList>
            <person name="Chen B."/>
            <person name="Zhang M."/>
            <person name="Lin D."/>
            <person name="Ye J."/>
            <person name="Tang K."/>
        </authorList>
    </citation>
    <scope>NUCLEOTIDE SEQUENCE</scope>
    <source>
        <strain evidence="2">TK19036</strain>
    </source>
</reference>
<dbReference type="CDD" id="cd05233">
    <property type="entry name" value="SDR_c"/>
    <property type="match status" value="1"/>
</dbReference>
<protein>
    <submittedName>
        <fullName evidence="2">SDR family NAD(P)-dependent oxidoreductase</fullName>
    </submittedName>
</protein>
<dbReference type="Gene3D" id="3.40.50.720">
    <property type="entry name" value="NAD(P)-binding Rossmann-like Domain"/>
    <property type="match status" value="1"/>
</dbReference>
<comment type="similarity">
    <text evidence="1">Belongs to the short-chain dehydrogenases/reductases (SDR) family.</text>
</comment>
<reference evidence="2" key="1">
    <citation type="journal article" date="2023" name="Comput. Struct. Biotechnol. J.">
        <title>Discovery of a novel marine Bacteroidetes with a rich repertoire of carbohydrate-active enzymes.</title>
        <authorList>
            <person name="Chen B."/>
            <person name="Liu G."/>
            <person name="Chen Q."/>
            <person name="Wang H."/>
            <person name="Liu L."/>
            <person name="Tang K."/>
        </authorList>
    </citation>
    <scope>NUCLEOTIDE SEQUENCE</scope>
    <source>
        <strain evidence="2">TK19036</strain>
    </source>
</reference>
<dbReference type="EMBL" id="CP120682">
    <property type="protein sequence ID" value="WKN38993.1"/>
    <property type="molecule type" value="Genomic_DNA"/>
</dbReference>
<dbReference type="SUPFAM" id="SSF51735">
    <property type="entry name" value="NAD(P)-binding Rossmann-fold domains"/>
    <property type="match status" value="1"/>
</dbReference>
<dbReference type="AlphaFoldDB" id="A0AA49JF88"/>
<dbReference type="PANTHER" id="PTHR42879:SF2">
    <property type="entry name" value="3-OXOACYL-[ACYL-CARRIER-PROTEIN] REDUCTASE FABG"/>
    <property type="match status" value="1"/>
</dbReference>
<dbReference type="InterPro" id="IPR036291">
    <property type="entry name" value="NAD(P)-bd_dom_sf"/>
</dbReference>